<organism evidence="17">
    <name type="scientific">Opuntia streptacantha</name>
    <name type="common">Prickly pear cactus</name>
    <name type="synonym">Opuntia cardona</name>
    <dbReference type="NCBI Taxonomy" id="393608"/>
    <lineage>
        <taxon>Eukaryota</taxon>
        <taxon>Viridiplantae</taxon>
        <taxon>Streptophyta</taxon>
        <taxon>Embryophyta</taxon>
        <taxon>Tracheophyta</taxon>
        <taxon>Spermatophyta</taxon>
        <taxon>Magnoliopsida</taxon>
        <taxon>eudicotyledons</taxon>
        <taxon>Gunneridae</taxon>
        <taxon>Pentapetalae</taxon>
        <taxon>Caryophyllales</taxon>
        <taxon>Cactineae</taxon>
        <taxon>Cactaceae</taxon>
        <taxon>Opuntioideae</taxon>
        <taxon>Opuntia</taxon>
    </lineage>
</organism>
<evidence type="ECO:0000256" key="8">
    <source>
        <dbReference type="ARBA" id="ARBA00022840"/>
    </source>
</evidence>
<keyword evidence="10 11" id="KW-0539">Nucleus</keyword>
<dbReference type="InterPro" id="IPR043519">
    <property type="entry name" value="NT_sf"/>
</dbReference>
<feature type="binding site" evidence="12">
    <location>
        <begin position="82"/>
        <end position="84"/>
    </location>
    <ligand>
        <name>ATP</name>
        <dbReference type="ChEBI" id="CHEBI:30616"/>
    </ligand>
</feature>
<name>A0A7C9AMD2_OPUST</name>
<comment type="cofactor">
    <cofactor evidence="13">
        <name>Mg(2+)</name>
        <dbReference type="ChEBI" id="CHEBI:18420"/>
    </cofactor>
    <text evidence="13">Binds 2 magnesium ions. Also active with manganese.</text>
</comment>
<feature type="binding site" evidence="13">
    <location>
        <position position="84"/>
    </location>
    <ligand>
        <name>Mg(2+)</name>
        <dbReference type="ChEBI" id="CHEBI:18420"/>
        <label>2</label>
        <note>catalytic</note>
    </ligand>
</feature>
<evidence type="ECO:0000259" key="16">
    <source>
        <dbReference type="Pfam" id="PF20750"/>
    </source>
</evidence>
<feature type="binding site" evidence="13">
    <location>
        <position position="82"/>
    </location>
    <ligand>
        <name>Mg(2+)</name>
        <dbReference type="ChEBI" id="CHEBI:18420"/>
        <label>1</label>
        <note>catalytic</note>
    </ligand>
</feature>
<comment type="catalytic activity">
    <reaction evidence="11">
        <text>RNA(n) + ATP = RNA(n)-3'-adenine ribonucleotide + diphosphate</text>
        <dbReference type="Rhea" id="RHEA:11332"/>
        <dbReference type="Rhea" id="RHEA-COMP:14527"/>
        <dbReference type="Rhea" id="RHEA-COMP:17347"/>
        <dbReference type="ChEBI" id="CHEBI:30616"/>
        <dbReference type="ChEBI" id="CHEBI:33019"/>
        <dbReference type="ChEBI" id="CHEBI:140395"/>
        <dbReference type="ChEBI" id="CHEBI:173115"/>
        <dbReference type="EC" id="2.7.7.19"/>
    </reaction>
</comment>
<accession>A0A7C9AMD2</accession>
<feature type="binding site" evidence="12">
    <location>
        <position position="137"/>
    </location>
    <ligand>
        <name>ATP</name>
        <dbReference type="ChEBI" id="CHEBI:30616"/>
    </ligand>
</feature>
<dbReference type="InterPro" id="IPR011068">
    <property type="entry name" value="NuclTrfase_I-like_C"/>
</dbReference>
<comment type="cofactor">
    <cofactor evidence="1">
        <name>Mn(2+)</name>
        <dbReference type="ChEBI" id="CHEBI:29035"/>
    </cofactor>
</comment>
<evidence type="ECO:0000256" key="4">
    <source>
        <dbReference type="ARBA" id="ARBA00022664"/>
    </source>
</evidence>
<dbReference type="GO" id="GO:0006397">
    <property type="term" value="P:mRNA processing"/>
    <property type="evidence" value="ECO:0007669"/>
    <property type="project" value="UniProtKB-KW"/>
</dbReference>
<evidence type="ECO:0000256" key="11">
    <source>
        <dbReference type="PIRNR" id="PIRNR018425"/>
    </source>
</evidence>
<dbReference type="PANTHER" id="PTHR10682">
    <property type="entry name" value="POLY A POLYMERASE"/>
    <property type="match status" value="1"/>
</dbReference>
<comment type="function">
    <text evidence="11">Polymerase that creates the 3'-poly(A) tail of mRNA's.</text>
</comment>
<evidence type="ECO:0000313" key="17">
    <source>
        <dbReference type="EMBL" id="MBA4670071.1"/>
    </source>
</evidence>
<evidence type="ECO:0000256" key="12">
    <source>
        <dbReference type="PIRSR" id="PIRSR018425-1"/>
    </source>
</evidence>
<reference evidence="17" key="2">
    <citation type="submission" date="2020-07" db="EMBL/GenBank/DDBJ databases">
        <authorList>
            <person name="Vera ALvarez R."/>
            <person name="Arias-Moreno D.M."/>
            <person name="Jimenez-Jacinto V."/>
            <person name="Jimenez-Bremont J.F."/>
            <person name="Swaminathan K."/>
            <person name="Moose S.P."/>
            <person name="Guerrero-Gonzalez M.L."/>
            <person name="Marino-Ramirez L."/>
            <person name="Landsman D."/>
            <person name="Rodriguez-Kessler M."/>
            <person name="Delgado-Sanchez P."/>
        </authorList>
    </citation>
    <scope>NUCLEOTIDE SEQUENCE</scope>
    <source>
        <tissue evidence="17">Cladode</tissue>
    </source>
</reference>
<dbReference type="InterPro" id="IPR014492">
    <property type="entry name" value="PolyA_polymerase"/>
</dbReference>
<feature type="domain" description="Poly(A) polymerase nucleotidyltransferase" evidence="16">
    <location>
        <begin position="6"/>
        <end position="184"/>
    </location>
</feature>
<evidence type="ECO:0000256" key="3">
    <source>
        <dbReference type="ARBA" id="ARBA00010912"/>
    </source>
</evidence>
<keyword evidence="4 11" id="KW-0507">mRNA processing</keyword>
<dbReference type="Gene3D" id="1.10.1410.10">
    <property type="match status" value="1"/>
</dbReference>
<dbReference type="Gene3D" id="3.30.70.590">
    <property type="entry name" value="Poly(A) polymerase predicted RNA binding domain"/>
    <property type="match status" value="1"/>
</dbReference>
<keyword evidence="17" id="KW-0548">Nucleotidyltransferase</keyword>
<dbReference type="CDD" id="cd05402">
    <property type="entry name" value="NT_PAP_TUTase"/>
    <property type="match status" value="1"/>
</dbReference>
<evidence type="ECO:0000256" key="13">
    <source>
        <dbReference type="PIRSR" id="PIRSR018425-2"/>
    </source>
</evidence>
<comment type="similarity">
    <text evidence="3 11">Belongs to the poly(A) polymerase family.</text>
</comment>
<proteinExistence type="inferred from homology"/>
<keyword evidence="14" id="KW-1133">Transmembrane helix</keyword>
<keyword evidence="14" id="KW-0472">Membrane</keyword>
<evidence type="ECO:0000256" key="5">
    <source>
        <dbReference type="ARBA" id="ARBA00022679"/>
    </source>
</evidence>
<keyword evidence="7 11" id="KW-0547">Nucleotide-binding</keyword>
<evidence type="ECO:0000256" key="6">
    <source>
        <dbReference type="ARBA" id="ARBA00022723"/>
    </source>
</evidence>
<sequence length="475" mass="53509">MDFHSHLSLSLLQFMSDQGLIPSPEEDLKREIIINKLKATVLKWIKRVAWQRRLPVDVISAASATILPYGSYGLGVHDSESDTDALCVGPCFASRAEDFFVVLCNMLKNMPGVLDVHSVKDAKVPLMRFKFEGISVDLLYAQLQFTSVPENVDLLDPASLTGIDDNTRKSLSGVRANQSILQLVPNLQSFQSLLRCIKFWAKQRGVYGSLFGYLGGIHLAILAAFICLKNPDAGLSVLVRSFFDTFANWPWPTPAALQDEVMTFKEDANEKMSWMPIRLPCSPYEFCQSNITRGTFNRIRTEFLRGHSITRDLLRPDFDWGSLFEPFDYRKRYSWFLKIYLSAWEKDDLGDWIGWVKSRFPRLILKLEEVKRSCDPNPTEYVEIGSSEAESSVVFCWGLHPSRAQFDVALVEEDFRNHLNGGPTGTIRLAVVQASEFPSTTQSTTGKVKATKACWGTPDCDQRTTPAFSVLTASS</sequence>
<keyword evidence="5 11" id="KW-0808">Transferase</keyword>
<dbReference type="SUPFAM" id="SSF55003">
    <property type="entry name" value="PAP/Archaeal CCA-adding enzyme, C-terminal domain"/>
    <property type="match status" value="1"/>
</dbReference>
<dbReference type="GO" id="GO:0005524">
    <property type="term" value="F:ATP binding"/>
    <property type="evidence" value="ECO:0007669"/>
    <property type="project" value="UniProtKB-UniRule"/>
</dbReference>
<dbReference type="GO" id="GO:0031123">
    <property type="term" value="P:RNA 3'-end processing"/>
    <property type="evidence" value="ECO:0007669"/>
    <property type="project" value="InterPro"/>
</dbReference>
<feature type="transmembrane region" description="Helical" evidence="14">
    <location>
        <begin position="205"/>
        <end position="226"/>
    </location>
</feature>
<keyword evidence="14" id="KW-0812">Transmembrane</keyword>
<feature type="binding site" evidence="12">
    <location>
        <position position="207"/>
    </location>
    <ligand>
        <name>ATP</name>
        <dbReference type="ChEBI" id="CHEBI:30616"/>
    </ligand>
</feature>
<dbReference type="SUPFAM" id="SSF81631">
    <property type="entry name" value="PAP/OAS1 substrate-binding domain"/>
    <property type="match status" value="1"/>
</dbReference>
<dbReference type="Pfam" id="PF20750">
    <property type="entry name" value="PAP_NTPase"/>
    <property type="match status" value="1"/>
</dbReference>
<dbReference type="FunFam" id="3.30.460.10:FF:000002">
    <property type="entry name" value="Poly(A) polymerase alpha, putative"/>
    <property type="match status" value="1"/>
</dbReference>
<feature type="binding site" evidence="13">
    <location>
        <position position="84"/>
    </location>
    <ligand>
        <name>Mg(2+)</name>
        <dbReference type="ChEBI" id="CHEBI:18420"/>
        <label>1</label>
        <note>catalytic</note>
    </ligand>
</feature>
<evidence type="ECO:0000256" key="7">
    <source>
        <dbReference type="ARBA" id="ARBA00022741"/>
    </source>
</evidence>
<protein>
    <recommendedName>
        <fullName evidence="11">Poly(A) polymerase</fullName>
        <ecNumber evidence="11">2.7.7.19</ecNumber>
    </recommendedName>
</protein>
<evidence type="ECO:0000259" key="15">
    <source>
        <dbReference type="Pfam" id="PF04928"/>
    </source>
</evidence>
<evidence type="ECO:0000256" key="9">
    <source>
        <dbReference type="ARBA" id="ARBA00022842"/>
    </source>
</evidence>
<dbReference type="Pfam" id="PF04928">
    <property type="entry name" value="PAP_central"/>
    <property type="match status" value="1"/>
</dbReference>
<dbReference type="GO" id="GO:0003723">
    <property type="term" value="F:RNA binding"/>
    <property type="evidence" value="ECO:0007669"/>
    <property type="project" value="UniProtKB-UniRule"/>
</dbReference>
<dbReference type="GO" id="GO:1990817">
    <property type="term" value="F:poly(A) RNA polymerase activity"/>
    <property type="evidence" value="ECO:0007669"/>
    <property type="project" value="UniProtKB-UniRule"/>
</dbReference>
<evidence type="ECO:0000256" key="1">
    <source>
        <dbReference type="ARBA" id="ARBA00001936"/>
    </source>
</evidence>
<feature type="binding site" evidence="13">
    <location>
        <position position="82"/>
    </location>
    <ligand>
        <name>Mg(2+)</name>
        <dbReference type="ChEBI" id="CHEBI:18420"/>
        <label>2</label>
        <note>catalytic</note>
    </ligand>
</feature>
<comment type="subcellular location">
    <subcellularLocation>
        <location evidence="2 11">Nucleus</location>
    </subcellularLocation>
</comment>
<feature type="domain" description="Poly(A) polymerase central" evidence="15">
    <location>
        <begin position="190"/>
        <end position="325"/>
    </location>
</feature>
<dbReference type="SUPFAM" id="SSF81301">
    <property type="entry name" value="Nucleotidyltransferase"/>
    <property type="match status" value="1"/>
</dbReference>
<dbReference type="InterPro" id="IPR007012">
    <property type="entry name" value="PolA_pol_cen_dom"/>
</dbReference>
<reference evidence="17" key="1">
    <citation type="journal article" date="2013" name="J. Plant Res.">
        <title>Effect of fungi and light on seed germination of three Opuntia species from semiarid lands of central Mexico.</title>
        <authorList>
            <person name="Delgado-Sanchez P."/>
            <person name="Jimenez-Bremont J.F."/>
            <person name="Guerrero-Gonzalez Mde L."/>
            <person name="Flores J."/>
        </authorList>
    </citation>
    <scope>NUCLEOTIDE SEQUENCE</scope>
    <source>
        <tissue evidence="17">Cladode</tissue>
    </source>
</reference>
<dbReference type="InterPro" id="IPR048840">
    <property type="entry name" value="PolA_pol_NTPase"/>
</dbReference>
<feature type="binding site" evidence="12">
    <location>
        <position position="198"/>
    </location>
    <ligand>
        <name>ATP</name>
        <dbReference type="ChEBI" id="CHEBI:30616"/>
    </ligand>
</feature>
<dbReference type="Gene3D" id="3.30.460.10">
    <property type="entry name" value="Beta Polymerase, domain 2"/>
    <property type="match status" value="1"/>
</dbReference>
<dbReference type="PANTHER" id="PTHR10682:SF33">
    <property type="entry name" value="NUCLEAR POLY(A) POLYMERASE 3"/>
    <property type="match status" value="1"/>
</dbReference>
<dbReference type="EC" id="2.7.7.19" evidence="11"/>
<evidence type="ECO:0000256" key="10">
    <source>
        <dbReference type="ARBA" id="ARBA00023242"/>
    </source>
</evidence>
<feature type="binding site" evidence="13">
    <location>
        <position position="137"/>
    </location>
    <ligand>
        <name>Mg(2+)</name>
        <dbReference type="ChEBI" id="CHEBI:18420"/>
        <label>2</label>
        <note>catalytic</note>
    </ligand>
</feature>
<evidence type="ECO:0000256" key="2">
    <source>
        <dbReference type="ARBA" id="ARBA00004123"/>
    </source>
</evidence>
<dbReference type="PIRSF" id="PIRSF018425">
    <property type="entry name" value="PolyA_polymerase"/>
    <property type="match status" value="1"/>
</dbReference>
<keyword evidence="6 13" id="KW-0479">Metal-binding</keyword>
<dbReference type="EMBL" id="GISG01246014">
    <property type="protein sequence ID" value="MBA4670071.1"/>
    <property type="molecule type" value="Transcribed_RNA"/>
</dbReference>
<evidence type="ECO:0000256" key="14">
    <source>
        <dbReference type="SAM" id="Phobius"/>
    </source>
</evidence>
<keyword evidence="9 13" id="KW-0460">Magnesium</keyword>
<dbReference type="GO" id="GO:0005634">
    <property type="term" value="C:nucleus"/>
    <property type="evidence" value="ECO:0007669"/>
    <property type="project" value="UniProtKB-SubCell"/>
</dbReference>
<dbReference type="AlphaFoldDB" id="A0A7C9AMD2"/>
<keyword evidence="8 11" id="KW-0067">ATP-binding</keyword>
<dbReference type="GO" id="GO:0046872">
    <property type="term" value="F:metal ion binding"/>
    <property type="evidence" value="ECO:0007669"/>
    <property type="project" value="UniProtKB-KW"/>
</dbReference>